<sequence length="476" mass="52878">MPHTGEPLDIIVVGAGLGGLATAIASRLSGHNVTVYESAKELREVGAGLQVTPNATKILQRWDMPASLWQSAAEPTSLLVQRYDGQILAQEDNFHTKMRSKYSAPFLDLHRVDLQRALVERAKDLGVTVKLGERVDTIDLDDPTEITCVPSGHKATCDLIVAADGLWSRCRALYTSSDEPPLPTGDLAYRIVLDLDAISDPELRAWVENPTVHFWIGPGAHAVGYSLRGGRMYNIVLLVPDDLPQDASRQQGSVEEMLALFQGWDPILTRFLGMVDSVEKWKLMHRKEMPNWVSEKSNLVFVGDACHPMLPYLAQGANSALEDGAVLGSLLGHMQSRDQLPQALAMYQQLRKSRGEAIVRETFKQREAFHMPDGEAQKARDEVFLSQLGKETLTGPFPSRWTCPEIQPWLYGYDADEEVDAAVKERPFKPAAAIVTVKATVMPASHETKVIRDMDASRIRSKAMLSLRKLVSWLRH</sequence>
<dbReference type="GO" id="GO:0071949">
    <property type="term" value="F:FAD binding"/>
    <property type="evidence" value="ECO:0007669"/>
    <property type="project" value="InterPro"/>
</dbReference>
<dbReference type="PRINTS" id="PR00420">
    <property type="entry name" value="RNGMNOXGNASE"/>
</dbReference>
<keyword evidence="3" id="KW-0274">FAD</keyword>
<protein>
    <recommendedName>
        <fullName evidence="6">FAD-binding domain-containing protein</fullName>
    </recommendedName>
</protein>
<evidence type="ECO:0000256" key="5">
    <source>
        <dbReference type="ARBA" id="ARBA00023033"/>
    </source>
</evidence>
<evidence type="ECO:0000313" key="7">
    <source>
        <dbReference type="EMBL" id="KAK0383021.1"/>
    </source>
</evidence>
<dbReference type="SUPFAM" id="SSF51905">
    <property type="entry name" value="FAD/NAD(P)-binding domain"/>
    <property type="match status" value="1"/>
</dbReference>
<evidence type="ECO:0000256" key="2">
    <source>
        <dbReference type="ARBA" id="ARBA00022630"/>
    </source>
</evidence>
<evidence type="ECO:0000313" key="8">
    <source>
        <dbReference type="Proteomes" id="UP001175261"/>
    </source>
</evidence>
<keyword evidence="8" id="KW-1185">Reference proteome</keyword>
<organism evidence="7 8">
    <name type="scientific">Sarocladium strictum</name>
    <name type="common">Black bundle disease fungus</name>
    <name type="synonym">Acremonium strictum</name>
    <dbReference type="NCBI Taxonomy" id="5046"/>
    <lineage>
        <taxon>Eukaryota</taxon>
        <taxon>Fungi</taxon>
        <taxon>Dikarya</taxon>
        <taxon>Ascomycota</taxon>
        <taxon>Pezizomycotina</taxon>
        <taxon>Sordariomycetes</taxon>
        <taxon>Hypocreomycetidae</taxon>
        <taxon>Hypocreales</taxon>
        <taxon>Sarocladiaceae</taxon>
        <taxon>Sarocladium</taxon>
    </lineage>
</organism>
<dbReference type="AlphaFoldDB" id="A0AA39G9P9"/>
<dbReference type="InterPro" id="IPR036188">
    <property type="entry name" value="FAD/NAD-bd_sf"/>
</dbReference>
<evidence type="ECO:0000259" key="6">
    <source>
        <dbReference type="Pfam" id="PF01494"/>
    </source>
</evidence>
<accession>A0AA39G9P9</accession>
<dbReference type="Gene3D" id="3.50.50.60">
    <property type="entry name" value="FAD/NAD(P)-binding domain"/>
    <property type="match status" value="1"/>
</dbReference>
<name>A0AA39G9P9_SARSR</name>
<feature type="domain" description="FAD-binding" evidence="6">
    <location>
        <begin position="9"/>
        <end position="361"/>
    </location>
</feature>
<dbReference type="FunFam" id="3.50.50.60:FF:000115">
    <property type="entry name" value="Salicylate hydroxylase, putative"/>
    <property type="match status" value="1"/>
</dbReference>
<dbReference type="InterPro" id="IPR002938">
    <property type="entry name" value="FAD-bd"/>
</dbReference>
<evidence type="ECO:0000256" key="4">
    <source>
        <dbReference type="ARBA" id="ARBA00023002"/>
    </source>
</evidence>
<comment type="similarity">
    <text evidence="1">Belongs to the paxM FAD-dependent monooxygenase family.</text>
</comment>
<reference evidence="7" key="1">
    <citation type="submission" date="2022-10" db="EMBL/GenBank/DDBJ databases">
        <title>Determination and structural analysis of whole genome sequence of Sarocladium strictum F4-1.</title>
        <authorList>
            <person name="Hu L."/>
            <person name="Jiang Y."/>
        </authorList>
    </citation>
    <scope>NUCLEOTIDE SEQUENCE</scope>
    <source>
        <strain evidence="7">F4-1</strain>
    </source>
</reference>
<dbReference type="EMBL" id="JAPDFR010000009">
    <property type="protein sequence ID" value="KAK0383021.1"/>
    <property type="molecule type" value="Genomic_DNA"/>
</dbReference>
<dbReference type="PANTHER" id="PTHR13789">
    <property type="entry name" value="MONOOXYGENASE"/>
    <property type="match status" value="1"/>
</dbReference>
<dbReference type="PANTHER" id="PTHR13789:SF238">
    <property type="entry name" value="PUTATIVE (AFU_ORTHOLOGUE AFUA_2G01680)-RELATED"/>
    <property type="match status" value="1"/>
</dbReference>
<keyword evidence="4" id="KW-0560">Oxidoreductase</keyword>
<dbReference type="Pfam" id="PF01494">
    <property type="entry name" value="FAD_binding_3"/>
    <property type="match status" value="1"/>
</dbReference>
<keyword evidence="5" id="KW-0503">Monooxygenase</keyword>
<dbReference type="GO" id="GO:0004497">
    <property type="term" value="F:monooxygenase activity"/>
    <property type="evidence" value="ECO:0007669"/>
    <property type="project" value="UniProtKB-KW"/>
</dbReference>
<dbReference type="SUPFAM" id="SSF54373">
    <property type="entry name" value="FAD-linked reductases, C-terminal domain"/>
    <property type="match status" value="1"/>
</dbReference>
<evidence type="ECO:0000256" key="1">
    <source>
        <dbReference type="ARBA" id="ARBA00007992"/>
    </source>
</evidence>
<keyword evidence="2" id="KW-0285">Flavoprotein</keyword>
<dbReference type="InterPro" id="IPR050493">
    <property type="entry name" value="FAD-dep_Monooxygenase_BioMet"/>
</dbReference>
<proteinExistence type="inferred from homology"/>
<gene>
    <name evidence="7" type="ORF">NLU13_8937</name>
</gene>
<dbReference type="Proteomes" id="UP001175261">
    <property type="component" value="Unassembled WGS sequence"/>
</dbReference>
<evidence type="ECO:0000256" key="3">
    <source>
        <dbReference type="ARBA" id="ARBA00022827"/>
    </source>
</evidence>
<comment type="caution">
    <text evidence="7">The sequence shown here is derived from an EMBL/GenBank/DDBJ whole genome shotgun (WGS) entry which is preliminary data.</text>
</comment>